<dbReference type="RefSeq" id="WP_220143993.1">
    <property type="nucleotide sequence ID" value="NZ_JAHXZI010000005.1"/>
</dbReference>
<reference evidence="9 10" key="1">
    <citation type="journal article" date="2013" name="Antonie Van Leeuwenhoek">
        <title>Actinoplanes hulinensis sp. nov., a novel actinomycete isolated from soybean root (Glycine max (L.) Merr).</title>
        <authorList>
            <person name="Shen Y."/>
            <person name="Liu C."/>
            <person name="Wang X."/>
            <person name="Zhao J."/>
            <person name="Jia F."/>
            <person name="Zhang Y."/>
            <person name="Wang L."/>
            <person name="Yang D."/>
            <person name="Xiang W."/>
        </authorList>
    </citation>
    <scope>NUCLEOTIDE SEQUENCE [LARGE SCALE GENOMIC DNA]</scope>
    <source>
        <strain evidence="9 10">NEAU-M9</strain>
    </source>
</reference>
<comment type="subcellular location">
    <subcellularLocation>
        <location evidence="1">Cell membrane</location>
        <topology evidence="1">Multi-pass membrane protein</topology>
    </subcellularLocation>
</comment>
<keyword evidence="6 7" id="KW-0472">Membrane</keyword>
<dbReference type="Gene3D" id="1.20.1250.20">
    <property type="entry name" value="MFS general substrate transporter like domains"/>
    <property type="match status" value="1"/>
</dbReference>
<feature type="transmembrane region" description="Helical" evidence="7">
    <location>
        <begin position="16"/>
        <end position="37"/>
    </location>
</feature>
<keyword evidence="2" id="KW-0813">Transport</keyword>
<protein>
    <submittedName>
        <fullName evidence="9">MFS transporter</fullName>
    </submittedName>
</protein>
<proteinExistence type="predicted"/>
<accession>A0ABS7B0G1</accession>
<feature type="transmembrane region" description="Helical" evidence="7">
    <location>
        <begin position="212"/>
        <end position="235"/>
    </location>
</feature>
<feature type="transmembrane region" description="Helical" evidence="7">
    <location>
        <begin position="84"/>
        <end position="102"/>
    </location>
</feature>
<gene>
    <name evidence="9" type="ORF">KZ829_12400</name>
</gene>
<keyword evidence="5 7" id="KW-1133">Transmembrane helix</keyword>
<feature type="domain" description="Major facilitator superfamily (MFS) profile" evidence="8">
    <location>
        <begin position="15"/>
        <end position="389"/>
    </location>
</feature>
<feature type="transmembrane region" description="Helical" evidence="7">
    <location>
        <begin position="142"/>
        <end position="161"/>
    </location>
</feature>
<comment type="caution">
    <text evidence="9">The sequence shown here is derived from an EMBL/GenBank/DDBJ whole genome shotgun (WGS) entry which is preliminary data.</text>
</comment>
<organism evidence="9 10">
    <name type="scientific">Actinoplanes hulinensis</name>
    <dbReference type="NCBI Taxonomy" id="1144547"/>
    <lineage>
        <taxon>Bacteria</taxon>
        <taxon>Bacillati</taxon>
        <taxon>Actinomycetota</taxon>
        <taxon>Actinomycetes</taxon>
        <taxon>Micromonosporales</taxon>
        <taxon>Micromonosporaceae</taxon>
        <taxon>Actinoplanes</taxon>
    </lineage>
</organism>
<dbReference type="InterPro" id="IPR020846">
    <property type="entry name" value="MFS_dom"/>
</dbReference>
<feature type="transmembrane region" description="Helical" evidence="7">
    <location>
        <begin position="108"/>
        <end position="130"/>
    </location>
</feature>
<feature type="transmembrane region" description="Helical" evidence="7">
    <location>
        <begin position="366"/>
        <end position="385"/>
    </location>
</feature>
<evidence type="ECO:0000313" key="9">
    <source>
        <dbReference type="EMBL" id="MBW6434533.1"/>
    </source>
</evidence>
<evidence type="ECO:0000256" key="1">
    <source>
        <dbReference type="ARBA" id="ARBA00004651"/>
    </source>
</evidence>
<evidence type="ECO:0000256" key="2">
    <source>
        <dbReference type="ARBA" id="ARBA00022448"/>
    </source>
</evidence>
<dbReference type="PANTHER" id="PTHR23517:SF3">
    <property type="entry name" value="INTEGRAL MEMBRANE TRANSPORT PROTEIN"/>
    <property type="match status" value="1"/>
</dbReference>
<evidence type="ECO:0000256" key="3">
    <source>
        <dbReference type="ARBA" id="ARBA00022475"/>
    </source>
</evidence>
<dbReference type="CDD" id="cd17473">
    <property type="entry name" value="MFS_arabinose_efflux_permease_like"/>
    <property type="match status" value="1"/>
</dbReference>
<dbReference type="PROSITE" id="PS50850">
    <property type="entry name" value="MFS"/>
    <property type="match status" value="1"/>
</dbReference>
<dbReference type="EMBL" id="JAHXZI010000005">
    <property type="protein sequence ID" value="MBW6434533.1"/>
    <property type="molecule type" value="Genomic_DNA"/>
</dbReference>
<name>A0ABS7B0G1_9ACTN</name>
<dbReference type="InterPro" id="IPR036259">
    <property type="entry name" value="MFS_trans_sf"/>
</dbReference>
<dbReference type="PANTHER" id="PTHR23517">
    <property type="entry name" value="RESISTANCE PROTEIN MDTM, PUTATIVE-RELATED-RELATED"/>
    <property type="match status" value="1"/>
</dbReference>
<dbReference type="PROSITE" id="PS51257">
    <property type="entry name" value="PROKAR_LIPOPROTEIN"/>
    <property type="match status" value="1"/>
</dbReference>
<evidence type="ECO:0000256" key="4">
    <source>
        <dbReference type="ARBA" id="ARBA00022692"/>
    </source>
</evidence>
<evidence type="ECO:0000256" key="7">
    <source>
        <dbReference type="SAM" id="Phobius"/>
    </source>
</evidence>
<feature type="transmembrane region" description="Helical" evidence="7">
    <location>
        <begin position="241"/>
        <end position="262"/>
    </location>
</feature>
<feature type="transmembrane region" description="Helical" evidence="7">
    <location>
        <begin position="335"/>
        <end position="360"/>
    </location>
</feature>
<evidence type="ECO:0000256" key="5">
    <source>
        <dbReference type="ARBA" id="ARBA00022989"/>
    </source>
</evidence>
<dbReference type="Proteomes" id="UP001519863">
    <property type="component" value="Unassembled WGS sequence"/>
</dbReference>
<dbReference type="InterPro" id="IPR011701">
    <property type="entry name" value="MFS"/>
</dbReference>
<dbReference type="InterPro" id="IPR050171">
    <property type="entry name" value="MFS_Transporters"/>
</dbReference>
<evidence type="ECO:0000313" key="10">
    <source>
        <dbReference type="Proteomes" id="UP001519863"/>
    </source>
</evidence>
<sequence>MPDTVRTERRAGMPQLVLLLAGSCLSVLGAVLIAPVLPQMTDHFADVPGADVLVPIVLTVPALIIGLTAPFAGLIADAVDRKRVLILAMIGYTLFGTAPLHLDSLGAIIGSRVLVGLCEAAIMTCCTTLIADYWSGPRRSRYLGLQTLLASVSATVFLGVGGALGSSGWRTPFWLYTVAALLAVPMYLLIWQPARTAPGERLPPLPWRRLRVPCLVTLAGGVVFYALIVELSFVLDEAGVTATATIGALSALMSLATAIAAGSFARLSGRTPRALLPVAFGSSAAGFLIIWASGGAIPVITAGAVLTGAGTGLLLPVLLTWATNGLSFAERGRGTGLWTGTLFIGEFLSPVLIMGLSGAFGGLRPALGVLGVATAVLAVAMPAIVPRSAAPLNVTHD</sequence>
<feature type="transmembrane region" description="Helical" evidence="7">
    <location>
        <begin position="52"/>
        <end position="72"/>
    </location>
</feature>
<keyword evidence="10" id="KW-1185">Reference proteome</keyword>
<keyword evidence="3" id="KW-1003">Cell membrane</keyword>
<feature type="transmembrane region" description="Helical" evidence="7">
    <location>
        <begin position="274"/>
        <end position="293"/>
    </location>
</feature>
<evidence type="ECO:0000256" key="6">
    <source>
        <dbReference type="ARBA" id="ARBA00023136"/>
    </source>
</evidence>
<feature type="transmembrane region" description="Helical" evidence="7">
    <location>
        <begin position="173"/>
        <end position="191"/>
    </location>
</feature>
<feature type="transmembrane region" description="Helical" evidence="7">
    <location>
        <begin position="299"/>
        <end position="323"/>
    </location>
</feature>
<dbReference type="Pfam" id="PF07690">
    <property type="entry name" value="MFS_1"/>
    <property type="match status" value="1"/>
</dbReference>
<evidence type="ECO:0000259" key="8">
    <source>
        <dbReference type="PROSITE" id="PS50850"/>
    </source>
</evidence>
<dbReference type="SUPFAM" id="SSF103473">
    <property type="entry name" value="MFS general substrate transporter"/>
    <property type="match status" value="1"/>
</dbReference>
<keyword evidence="4 7" id="KW-0812">Transmembrane</keyword>